<dbReference type="OrthoDB" id="654211at2759"/>
<dbReference type="InterPro" id="IPR046341">
    <property type="entry name" value="SET_dom_sf"/>
</dbReference>
<gene>
    <name evidence="2" type="ORF">chiPu_0024704</name>
</gene>
<dbReference type="EMBL" id="BEZZ01044484">
    <property type="protein sequence ID" value="GCC40820.1"/>
    <property type="molecule type" value="Genomic_DNA"/>
</dbReference>
<organism evidence="2 3">
    <name type="scientific">Chiloscyllium punctatum</name>
    <name type="common">Brownbanded bambooshark</name>
    <name type="synonym">Hemiscyllium punctatum</name>
    <dbReference type="NCBI Taxonomy" id="137246"/>
    <lineage>
        <taxon>Eukaryota</taxon>
        <taxon>Metazoa</taxon>
        <taxon>Chordata</taxon>
        <taxon>Craniata</taxon>
        <taxon>Vertebrata</taxon>
        <taxon>Chondrichthyes</taxon>
        <taxon>Elasmobranchii</taxon>
        <taxon>Galeomorphii</taxon>
        <taxon>Galeoidea</taxon>
        <taxon>Orectolobiformes</taxon>
        <taxon>Hemiscylliidae</taxon>
        <taxon>Chiloscyllium</taxon>
    </lineage>
</organism>
<name>A0A401TDV5_CHIPU</name>
<comment type="caution">
    <text evidence="2">The sequence shown here is derived from an EMBL/GenBank/DDBJ whole genome shotgun (WGS) entry which is preliminary data.</text>
</comment>
<dbReference type="Pfam" id="PF21549">
    <property type="entry name" value="PRDM2_PR"/>
    <property type="match status" value="1"/>
</dbReference>
<dbReference type="InterPro" id="IPR001214">
    <property type="entry name" value="SET_dom"/>
</dbReference>
<proteinExistence type="predicted"/>
<feature type="domain" description="SET" evidence="1">
    <location>
        <begin position="1"/>
        <end position="49"/>
    </location>
</feature>
<keyword evidence="3" id="KW-1185">Reference proteome</keyword>
<feature type="non-terminal residue" evidence="2">
    <location>
        <position position="49"/>
    </location>
</feature>
<reference evidence="2 3" key="1">
    <citation type="journal article" date="2018" name="Nat. Ecol. Evol.">
        <title>Shark genomes provide insights into elasmobranch evolution and the origin of vertebrates.</title>
        <authorList>
            <person name="Hara Y"/>
            <person name="Yamaguchi K"/>
            <person name="Onimaru K"/>
            <person name="Kadota M"/>
            <person name="Koyanagi M"/>
            <person name="Keeley SD"/>
            <person name="Tatsumi K"/>
            <person name="Tanaka K"/>
            <person name="Motone F"/>
            <person name="Kageyama Y"/>
            <person name="Nozu R"/>
            <person name="Adachi N"/>
            <person name="Nishimura O"/>
            <person name="Nakagawa R"/>
            <person name="Tanegashima C"/>
            <person name="Kiyatake I"/>
            <person name="Matsumoto R"/>
            <person name="Murakumo K"/>
            <person name="Nishida K"/>
            <person name="Terakita A"/>
            <person name="Kuratani S"/>
            <person name="Sato K"/>
            <person name="Hyodo S Kuraku.S."/>
        </authorList>
    </citation>
    <scope>NUCLEOTIDE SEQUENCE [LARGE SCALE GENOMIC DNA]</scope>
</reference>
<accession>A0A401TDV5</accession>
<dbReference type="Gene3D" id="2.170.270.10">
    <property type="entry name" value="SET domain"/>
    <property type="match status" value="1"/>
</dbReference>
<sequence>MFVHRARTREEQNLVAYPHNGKIYFCTSKEIPPNHELLFYYTRDYARQL</sequence>
<dbReference type="AlphaFoldDB" id="A0A401TDV5"/>
<evidence type="ECO:0000259" key="1">
    <source>
        <dbReference type="Pfam" id="PF21549"/>
    </source>
</evidence>
<evidence type="ECO:0000313" key="3">
    <source>
        <dbReference type="Proteomes" id="UP000287033"/>
    </source>
</evidence>
<dbReference type="STRING" id="137246.A0A401TDV5"/>
<evidence type="ECO:0000313" key="2">
    <source>
        <dbReference type="EMBL" id="GCC40820.1"/>
    </source>
</evidence>
<protein>
    <recommendedName>
        <fullName evidence="1">SET domain-containing protein</fullName>
    </recommendedName>
</protein>
<dbReference type="Proteomes" id="UP000287033">
    <property type="component" value="Unassembled WGS sequence"/>
</dbReference>